<comment type="caution">
    <text evidence="1">The sequence shown here is derived from an EMBL/GenBank/DDBJ whole genome shotgun (WGS) entry which is preliminary data.</text>
</comment>
<dbReference type="EMBL" id="LXQA010405754">
    <property type="protein sequence ID" value="MCI49731.1"/>
    <property type="molecule type" value="Genomic_DNA"/>
</dbReference>
<name>A0A392SLH8_9FABA</name>
<accession>A0A392SLH8</accession>
<evidence type="ECO:0000313" key="2">
    <source>
        <dbReference type="Proteomes" id="UP000265520"/>
    </source>
</evidence>
<proteinExistence type="predicted"/>
<reference evidence="1 2" key="1">
    <citation type="journal article" date="2018" name="Front. Plant Sci.">
        <title>Red Clover (Trifolium pratense) and Zigzag Clover (T. medium) - A Picture of Genomic Similarities and Differences.</title>
        <authorList>
            <person name="Dluhosova J."/>
            <person name="Istvanek J."/>
            <person name="Nedelnik J."/>
            <person name="Repkova J."/>
        </authorList>
    </citation>
    <scope>NUCLEOTIDE SEQUENCE [LARGE SCALE GENOMIC DNA]</scope>
    <source>
        <strain evidence="2">cv. 10/8</strain>
        <tissue evidence="1">Leaf</tissue>
    </source>
</reference>
<dbReference type="Proteomes" id="UP000265520">
    <property type="component" value="Unassembled WGS sequence"/>
</dbReference>
<keyword evidence="2" id="KW-1185">Reference proteome</keyword>
<protein>
    <submittedName>
        <fullName evidence="1">Uncharacterized protein</fullName>
    </submittedName>
</protein>
<sequence>HGDLEMRGHVDALVEQYAKGFEEEDEFGSQENLQLSKNRVVDEVRIVEEPIVIPS</sequence>
<feature type="non-terminal residue" evidence="1">
    <location>
        <position position="1"/>
    </location>
</feature>
<dbReference type="AlphaFoldDB" id="A0A392SLH8"/>
<evidence type="ECO:0000313" key="1">
    <source>
        <dbReference type="EMBL" id="MCI49731.1"/>
    </source>
</evidence>
<organism evidence="1 2">
    <name type="scientific">Trifolium medium</name>
    <dbReference type="NCBI Taxonomy" id="97028"/>
    <lineage>
        <taxon>Eukaryota</taxon>
        <taxon>Viridiplantae</taxon>
        <taxon>Streptophyta</taxon>
        <taxon>Embryophyta</taxon>
        <taxon>Tracheophyta</taxon>
        <taxon>Spermatophyta</taxon>
        <taxon>Magnoliopsida</taxon>
        <taxon>eudicotyledons</taxon>
        <taxon>Gunneridae</taxon>
        <taxon>Pentapetalae</taxon>
        <taxon>rosids</taxon>
        <taxon>fabids</taxon>
        <taxon>Fabales</taxon>
        <taxon>Fabaceae</taxon>
        <taxon>Papilionoideae</taxon>
        <taxon>50 kb inversion clade</taxon>
        <taxon>NPAAA clade</taxon>
        <taxon>Hologalegina</taxon>
        <taxon>IRL clade</taxon>
        <taxon>Trifolieae</taxon>
        <taxon>Trifolium</taxon>
    </lineage>
</organism>